<dbReference type="PANTHER" id="PTHR11271">
    <property type="entry name" value="GUANINE DEAMINASE"/>
    <property type="match status" value="1"/>
</dbReference>
<keyword evidence="3 8" id="KW-0479">Metal-binding</keyword>
<dbReference type="OrthoDB" id="194468at2759"/>
<dbReference type="InterPro" id="IPR011059">
    <property type="entry name" value="Metal-dep_hydrolase_composite"/>
</dbReference>
<dbReference type="AlphaFoldDB" id="A0A0C3CX56"/>
<proteinExistence type="inferred from homology"/>
<evidence type="ECO:0000256" key="1">
    <source>
        <dbReference type="ARBA" id="ARBA00004984"/>
    </source>
</evidence>
<comment type="similarity">
    <text evidence="2 8">Belongs to the metallo-dependent hydrolases superfamily. ATZ/TRZ family.</text>
</comment>
<evidence type="ECO:0000256" key="8">
    <source>
        <dbReference type="RuleBase" id="RU366009"/>
    </source>
</evidence>
<dbReference type="GO" id="GO:0005829">
    <property type="term" value="C:cytosol"/>
    <property type="evidence" value="ECO:0007669"/>
    <property type="project" value="TreeGrafter"/>
</dbReference>
<dbReference type="InterPro" id="IPR014311">
    <property type="entry name" value="Guanine_deaminase"/>
</dbReference>
<dbReference type="Proteomes" id="UP000053424">
    <property type="component" value="Unassembled WGS sequence"/>
</dbReference>
<comment type="cofactor">
    <cofactor evidence="8">
        <name>Zn(2+)</name>
        <dbReference type="ChEBI" id="CHEBI:29105"/>
    </cofactor>
    <text evidence="8">Binds 1 zinc ion per subunit.</text>
</comment>
<dbReference type="PANTHER" id="PTHR11271:SF6">
    <property type="entry name" value="GUANINE DEAMINASE"/>
    <property type="match status" value="1"/>
</dbReference>
<evidence type="ECO:0000256" key="7">
    <source>
        <dbReference type="ARBA" id="ARBA00056079"/>
    </source>
</evidence>
<comment type="function">
    <text evidence="7 8">Catalyzes the hydrolytic deamination of guanine, producing xanthine and ammonia.</text>
</comment>
<protein>
    <recommendedName>
        <fullName evidence="8">Guanine deaminase</fullName>
        <shortName evidence="8">Guanase</shortName>
        <ecNumber evidence="8">3.5.4.3</ecNumber>
    </recommendedName>
    <alternativeName>
        <fullName evidence="8">Guanine aminohydrolase</fullName>
    </alternativeName>
</protein>
<organism evidence="10 11">
    <name type="scientific">Hebeloma cylindrosporum</name>
    <dbReference type="NCBI Taxonomy" id="76867"/>
    <lineage>
        <taxon>Eukaryota</taxon>
        <taxon>Fungi</taxon>
        <taxon>Dikarya</taxon>
        <taxon>Basidiomycota</taxon>
        <taxon>Agaricomycotina</taxon>
        <taxon>Agaricomycetes</taxon>
        <taxon>Agaricomycetidae</taxon>
        <taxon>Agaricales</taxon>
        <taxon>Agaricineae</taxon>
        <taxon>Hymenogastraceae</taxon>
        <taxon>Hebeloma</taxon>
    </lineage>
</organism>
<evidence type="ECO:0000256" key="3">
    <source>
        <dbReference type="ARBA" id="ARBA00022723"/>
    </source>
</evidence>
<keyword evidence="4 8" id="KW-0378">Hydrolase</keyword>
<evidence type="ECO:0000313" key="11">
    <source>
        <dbReference type="Proteomes" id="UP000053424"/>
    </source>
</evidence>
<comment type="pathway">
    <text evidence="1 8">Purine metabolism; guanine degradation; xanthine from guanine: step 1/1.</text>
</comment>
<gene>
    <name evidence="10" type="ORF">M413DRAFT_437911</name>
</gene>
<dbReference type="NCBIfam" id="TIGR02967">
    <property type="entry name" value="guan_deamin"/>
    <property type="match status" value="1"/>
</dbReference>
<feature type="domain" description="Amidohydrolase-related" evidence="9">
    <location>
        <begin position="70"/>
        <end position="466"/>
    </location>
</feature>
<evidence type="ECO:0000256" key="4">
    <source>
        <dbReference type="ARBA" id="ARBA00022801"/>
    </source>
</evidence>
<dbReference type="InterPro" id="IPR006680">
    <property type="entry name" value="Amidohydro-rel"/>
</dbReference>
<dbReference type="STRING" id="686832.A0A0C3CX56"/>
<accession>A0A0C3CX56</accession>
<reference evidence="10 11" key="1">
    <citation type="submission" date="2014-04" db="EMBL/GenBank/DDBJ databases">
        <authorList>
            <consortium name="DOE Joint Genome Institute"/>
            <person name="Kuo A."/>
            <person name="Gay G."/>
            <person name="Dore J."/>
            <person name="Kohler A."/>
            <person name="Nagy L.G."/>
            <person name="Floudas D."/>
            <person name="Copeland A."/>
            <person name="Barry K.W."/>
            <person name="Cichocki N."/>
            <person name="Veneault-Fourrey C."/>
            <person name="LaButti K."/>
            <person name="Lindquist E.A."/>
            <person name="Lipzen A."/>
            <person name="Lundell T."/>
            <person name="Morin E."/>
            <person name="Murat C."/>
            <person name="Sun H."/>
            <person name="Tunlid A."/>
            <person name="Henrissat B."/>
            <person name="Grigoriev I.V."/>
            <person name="Hibbett D.S."/>
            <person name="Martin F."/>
            <person name="Nordberg H.P."/>
            <person name="Cantor M.N."/>
            <person name="Hua S.X."/>
        </authorList>
    </citation>
    <scope>NUCLEOTIDE SEQUENCE [LARGE SCALE GENOMIC DNA]</scope>
    <source>
        <strain evidence="11">h7</strain>
    </source>
</reference>
<dbReference type="UniPathway" id="UPA00603">
    <property type="reaction ID" value="UER00660"/>
</dbReference>
<dbReference type="EMBL" id="KN831768">
    <property type="protein sequence ID" value="KIM48734.1"/>
    <property type="molecule type" value="Genomic_DNA"/>
</dbReference>
<reference evidence="11" key="2">
    <citation type="submission" date="2015-01" db="EMBL/GenBank/DDBJ databases">
        <title>Evolutionary Origins and Diversification of the Mycorrhizal Mutualists.</title>
        <authorList>
            <consortium name="DOE Joint Genome Institute"/>
            <consortium name="Mycorrhizal Genomics Consortium"/>
            <person name="Kohler A."/>
            <person name="Kuo A."/>
            <person name="Nagy L.G."/>
            <person name="Floudas D."/>
            <person name="Copeland A."/>
            <person name="Barry K.W."/>
            <person name="Cichocki N."/>
            <person name="Veneault-Fourrey C."/>
            <person name="LaButti K."/>
            <person name="Lindquist E.A."/>
            <person name="Lipzen A."/>
            <person name="Lundell T."/>
            <person name="Morin E."/>
            <person name="Murat C."/>
            <person name="Riley R."/>
            <person name="Ohm R."/>
            <person name="Sun H."/>
            <person name="Tunlid A."/>
            <person name="Henrissat B."/>
            <person name="Grigoriev I.V."/>
            <person name="Hibbett D.S."/>
            <person name="Martin F."/>
        </authorList>
    </citation>
    <scope>NUCLEOTIDE SEQUENCE [LARGE SCALE GENOMIC DNA]</scope>
    <source>
        <strain evidence="11">h7</strain>
    </source>
</reference>
<comment type="catalytic activity">
    <reaction evidence="6 8">
        <text>guanine + H2O + H(+) = xanthine + NH4(+)</text>
        <dbReference type="Rhea" id="RHEA:14665"/>
        <dbReference type="ChEBI" id="CHEBI:15377"/>
        <dbReference type="ChEBI" id="CHEBI:15378"/>
        <dbReference type="ChEBI" id="CHEBI:16235"/>
        <dbReference type="ChEBI" id="CHEBI:17712"/>
        <dbReference type="ChEBI" id="CHEBI:28938"/>
        <dbReference type="EC" id="3.5.4.3"/>
    </reaction>
</comment>
<sequence>MLTATIFYGAVINPLSLTCYSAFPRCLLAVDGTGNIEWIVNDVEPHALQDVLAAKGHVDAEVLALKDGEYIMPGFIDTHTHAPQVPNMGTGGQYQLLDWLHNITFPMEAKFSDLDFAQKAYKSVVRRLINTGTTTCCYYGTLHLESTKVLADIVHAFGQRAFVGKCNMNRDSPPYYIEPSPESSITATHDFINYVRALSPSTSKQEPLVQPILTPRFAISCTDELLASLGALASSDPTLRIQTHISENPSEVAYTRELFPAAPHYAGVYDMFGLLKQNTVLAHAVHLTEDEVNLIKERNAGISHCPTSNFNLSSGIAPIGHYLDKGIKVGLGTDVSGGFSTSMLNAVQNASVASKVCAFHGRDSEPSSKSVFASKPLQISALLYLATLGGAAVCDLERQIGSFSPGKSFDALLVSVREETGNSGIWGLTEPPTTTLTPDKELEGWLERFLFCGDDRNIERVYVQGRFIGGRTFHS</sequence>
<keyword evidence="11" id="KW-1185">Reference proteome</keyword>
<dbReference type="InterPro" id="IPR051607">
    <property type="entry name" value="Metallo-dep_hydrolases"/>
</dbReference>
<dbReference type="Gene3D" id="3.20.20.140">
    <property type="entry name" value="Metal-dependent hydrolases"/>
    <property type="match status" value="1"/>
</dbReference>
<dbReference type="Pfam" id="PF01979">
    <property type="entry name" value="Amidohydro_1"/>
    <property type="match status" value="1"/>
</dbReference>
<keyword evidence="5 8" id="KW-0862">Zinc</keyword>
<evidence type="ECO:0000256" key="6">
    <source>
        <dbReference type="ARBA" id="ARBA00051148"/>
    </source>
</evidence>
<evidence type="ECO:0000259" key="9">
    <source>
        <dbReference type="Pfam" id="PF01979"/>
    </source>
</evidence>
<dbReference type="FunFam" id="3.20.20.140:FF:000022">
    <property type="entry name" value="Guanine deaminase"/>
    <property type="match status" value="1"/>
</dbReference>
<dbReference type="Gene3D" id="2.30.40.10">
    <property type="entry name" value="Urease, subunit C, domain 1"/>
    <property type="match status" value="1"/>
</dbReference>
<dbReference type="GO" id="GO:0008270">
    <property type="term" value="F:zinc ion binding"/>
    <property type="evidence" value="ECO:0007669"/>
    <property type="project" value="UniProtKB-UniRule"/>
</dbReference>
<dbReference type="GO" id="GO:0008892">
    <property type="term" value="F:guanine deaminase activity"/>
    <property type="evidence" value="ECO:0007669"/>
    <property type="project" value="UniProtKB-UniRule"/>
</dbReference>
<dbReference type="EC" id="3.5.4.3" evidence="8"/>
<dbReference type="InterPro" id="IPR032466">
    <property type="entry name" value="Metal_Hydrolase"/>
</dbReference>
<dbReference type="HOGENOM" id="CLU_012358_0_1_1"/>
<name>A0A0C3CX56_HEBCY</name>
<evidence type="ECO:0000256" key="5">
    <source>
        <dbReference type="ARBA" id="ARBA00022833"/>
    </source>
</evidence>
<dbReference type="GO" id="GO:0006147">
    <property type="term" value="P:guanine catabolic process"/>
    <property type="evidence" value="ECO:0007669"/>
    <property type="project" value="UniProtKB-UniRule"/>
</dbReference>
<evidence type="ECO:0000256" key="2">
    <source>
        <dbReference type="ARBA" id="ARBA00006745"/>
    </source>
</evidence>
<dbReference type="SUPFAM" id="SSF51556">
    <property type="entry name" value="Metallo-dependent hydrolases"/>
    <property type="match status" value="1"/>
</dbReference>
<evidence type="ECO:0000313" key="10">
    <source>
        <dbReference type="EMBL" id="KIM48734.1"/>
    </source>
</evidence>